<dbReference type="EMBL" id="VNJK01000001">
    <property type="protein sequence ID" value="TVX92543.1"/>
    <property type="molecule type" value="Genomic_DNA"/>
</dbReference>
<proteinExistence type="predicted"/>
<dbReference type="InterPro" id="IPR047640">
    <property type="entry name" value="RpiR-like"/>
</dbReference>
<dbReference type="InterPro" id="IPR009057">
    <property type="entry name" value="Homeodomain-like_sf"/>
</dbReference>
<evidence type="ECO:0000259" key="4">
    <source>
        <dbReference type="PROSITE" id="PS51071"/>
    </source>
</evidence>
<dbReference type="PANTHER" id="PTHR30514">
    <property type="entry name" value="GLUCOKINASE"/>
    <property type="match status" value="1"/>
</dbReference>
<keyword evidence="1" id="KW-0805">Transcription regulation</keyword>
<evidence type="ECO:0000256" key="2">
    <source>
        <dbReference type="ARBA" id="ARBA00023125"/>
    </source>
</evidence>
<dbReference type="AlphaFoldDB" id="A0A559IY40"/>
<dbReference type="GO" id="GO:0097367">
    <property type="term" value="F:carbohydrate derivative binding"/>
    <property type="evidence" value="ECO:0007669"/>
    <property type="project" value="InterPro"/>
</dbReference>
<dbReference type="RefSeq" id="WP_144988106.1">
    <property type="nucleotide sequence ID" value="NZ_VNJK01000001.1"/>
</dbReference>
<dbReference type="GO" id="GO:0003700">
    <property type="term" value="F:DNA-binding transcription factor activity"/>
    <property type="evidence" value="ECO:0007669"/>
    <property type="project" value="InterPro"/>
</dbReference>
<dbReference type="SUPFAM" id="SSF46689">
    <property type="entry name" value="Homeodomain-like"/>
    <property type="match status" value="1"/>
</dbReference>
<feature type="domain" description="HTH rpiR-type" evidence="4">
    <location>
        <begin position="2"/>
        <end position="78"/>
    </location>
</feature>
<evidence type="ECO:0000313" key="6">
    <source>
        <dbReference type="EMBL" id="TVX92543.1"/>
    </source>
</evidence>
<dbReference type="GO" id="GO:0003677">
    <property type="term" value="F:DNA binding"/>
    <property type="evidence" value="ECO:0007669"/>
    <property type="project" value="UniProtKB-KW"/>
</dbReference>
<name>A0A559IY40_9BACL</name>
<dbReference type="OrthoDB" id="370421at2"/>
<keyword evidence="7" id="KW-1185">Reference proteome</keyword>
<dbReference type="InterPro" id="IPR000281">
    <property type="entry name" value="HTH_RpiR"/>
</dbReference>
<dbReference type="Gene3D" id="1.10.10.10">
    <property type="entry name" value="Winged helix-like DNA-binding domain superfamily/Winged helix DNA-binding domain"/>
    <property type="match status" value="1"/>
</dbReference>
<dbReference type="GO" id="GO:1901135">
    <property type="term" value="P:carbohydrate derivative metabolic process"/>
    <property type="evidence" value="ECO:0007669"/>
    <property type="project" value="InterPro"/>
</dbReference>
<dbReference type="PANTHER" id="PTHR30514:SF10">
    <property type="entry name" value="MURR_RPIR FAMILY TRANSCRIPTIONAL REGULATOR"/>
    <property type="match status" value="1"/>
</dbReference>
<organism evidence="6 7">
    <name type="scientific">Paenibacillus agilis</name>
    <dbReference type="NCBI Taxonomy" id="3020863"/>
    <lineage>
        <taxon>Bacteria</taxon>
        <taxon>Bacillati</taxon>
        <taxon>Bacillota</taxon>
        <taxon>Bacilli</taxon>
        <taxon>Bacillales</taxon>
        <taxon>Paenibacillaceae</taxon>
        <taxon>Paenibacillus</taxon>
    </lineage>
</organism>
<dbReference type="PROSITE" id="PS51464">
    <property type="entry name" value="SIS"/>
    <property type="match status" value="1"/>
</dbReference>
<sequence length="282" mass="31187">MNGGLVRLREVLADITPSERKVAEYILSQPKQMIGMSVAQLAEHSGGSQAAVIRLCKSMGLKGYQELMLKVAGDLQQDAGTAGYQEFRRDDTIEMIMENVSNNNIQSIRDTLKILEPELVTKAVEALRHAKRIYFYGIGASYLIALDAQHKFLRINKTCFSFADADMQLISSLMLTEEDVAVCISYSGETTAVVECTRQARAQGATTISITKYGTNAVSSHADIPLFITSTENEIRSGATSSRITQLNVIDILYLGVTSRDYDQSLLSLDKSRELIKKMKKQ</sequence>
<gene>
    <name evidence="6" type="ORF">FPZ44_05425</name>
</gene>
<dbReference type="InterPro" id="IPR035472">
    <property type="entry name" value="RpiR-like_SIS"/>
</dbReference>
<feature type="domain" description="SIS" evidence="5">
    <location>
        <begin position="123"/>
        <end position="263"/>
    </location>
</feature>
<evidence type="ECO:0000313" key="7">
    <source>
        <dbReference type="Proteomes" id="UP000318102"/>
    </source>
</evidence>
<dbReference type="Pfam" id="PF01380">
    <property type="entry name" value="SIS"/>
    <property type="match status" value="1"/>
</dbReference>
<keyword evidence="2" id="KW-0238">DNA-binding</keyword>
<keyword evidence="3" id="KW-0804">Transcription</keyword>
<dbReference type="InterPro" id="IPR001347">
    <property type="entry name" value="SIS_dom"/>
</dbReference>
<evidence type="ECO:0000256" key="1">
    <source>
        <dbReference type="ARBA" id="ARBA00023015"/>
    </source>
</evidence>
<dbReference type="Gene3D" id="3.40.50.10490">
    <property type="entry name" value="Glucose-6-phosphate isomerase like protein, domain 1"/>
    <property type="match status" value="1"/>
</dbReference>
<dbReference type="PROSITE" id="PS51071">
    <property type="entry name" value="HTH_RPIR"/>
    <property type="match status" value="1"/>
</dbReference>
<protein>
    <submittedName>
        <fullName evidence="6">MurR/RpiR family transcriptional regulator</fullName>
    </submittedName>
</protein>
<dbReference type="InterPro" id="IPR046348">
    <property type="entry name" value="SIS_dom_sf"/>
</dbReference>
<evidence type="ECO:0000259" key="5">
    <source>
        <dbReference type="PROSITE" id="PS51464"/>
    </source>
</evidence>
<dbReference type="CDD" id="cd05013">
    <property type="entry name" value="SIS_RpiR"/>
    <property type="match status" value="1"/>
</dbReference>
<comment type="caution">
    <text evidence="6">The sequence shown here is derived from an EMBL/GenBank/DDBJ whole genome shotgun (WGS) entry which is preliminary data.</text>
</comment>
<dbReference type="InterPro" id="IPR036388">
    <property type="entry name" value="WH-like_DNA-bd_sf"/>
</dbReference>
<dbReference type="SUPFAM" id="SSF53697">
    <property type="entry name" value="SIS domain"/>
    <property type="match status" value="1"/>
</dbReference>
<reference evidence="6 7" key="1">
    <citation type="submission" date="2019-07" db="EMBL/GenBank/DDBJ databases">
        <authorList>
            <person name="Kim J."/>
        </authorList>
    </citation>
    <scope>NUCLEOTIDE SEQUENCE [LARGE SCALE GENOMIC DNA]</scope>
    <source>
        <strain evidence="6 7">N4</strain>
    </source>
</reference>
<dbReference type="Proteomes" id="UP000318102">
    <property type="component" value="Unassembled WGS sequence"/>
</dbReference>
<accession>A0A559IY40</accession>
<evidence type="ECO:0000256" key="3">
    <source>
        <dbReference type="ARBA" id="ARBA00023163"/>
    </source>
</evidence>
<dbReference type="Pfam" id="PF01418">
    <property type="entry name" value="HTH_6"/>
    <property type="match status" value="1"/>
</dbReference>